<feature type="region of interest" description="Disordered" evidence="3">
    <location>
        <begin position="1"/>
        <end position="27"/>
    </location>
</feature>
<dbReference type="EMBL" id="CAJQZP010000220">
    <property type="protein sequence ID" value="CAG4949621.1"/>
    <property type="molecule type" value="Genomic_DNA"/>
</dbReference>
<reference evidence="7" key="1">
    <citation type="submission" date="2021-04" db="EMBL/GenBank/DDBJ databases">
        <authorList>
            <person name="Tunstrom K."/>
        </authorList>
    </citation>
    <scope>NUCLEOTIDE SEQUENCE</scope>
</reference>
<dbReference type="PROSITE" id="PS51517">
    <property type="entry name" value="NDT80"/>
    <property type="match status" value="1"/>
</dbReference>
<feature type="compositionally biased region" description="Low complexity" evidence="3">
    <location>
        <begin position="878"/>
        <end position="897"/>
    </location>
</feature>
<dbReference type="Pfam" id="PF13887">
    <property type="entry name" value="MYRF_ICA"/>
    <property type="match status" value="1"/>
</dbReference>
<keyword evidence="4" id="KW-0472">Membrane</keyword>
<protein>
    <submittedName>
        <fullName evidence="7">(apollo) hypothetical protein</fullName>
    </submittedName>
</protein>
<organism evidence="7 8">
    <name type="scientific">Parnassius apollo</name>
    <name type="common">Apollo butterfly</name>
    <name type="synonym">Papilio apollo</name>
    <dbReference type="NCBI Taxonomy" id="110799"/>
    <lineage>
        <taxon>Eukaryota</taxon>
        <taxon>Metazoa</taxon>
        <taxon>Ecdysozoa</taxon>
        <taxon>Arthropoda</taxon>
        <taxon>Hexapoda</taxon>
        <taxon>Insecta</taxon>
        <taxon>Pterygota</taxon>
        <taxon>Neoptera</taxon>
        <taxon>Endopterygota</taxon>
        <taxon>Lepidoptera</taxon>
        <taxon>Glossata</taxon>
        <taxon>Ditrysia</taxon>
        <taxon>Papilionoidea</taxon>
        <taxon>Papilionidae</taxon>
        <taxon>Parnassiinae</taxon>
        <taxon>Parnassini</taxon>
        <taxon>Parnassius</taxon>
        <taxon>Parnassius</taxon>
    </lineage>
</organism>
<dbReference type="OrthoDB" id="27041at2759"/>
<evidence type="ECO:0000259" key="6">
    <source>
        <dbReference type="PROSITE" id="PS51688"/>
    </source>
</evidence>
<feature type="region of interest" description="Disordered" evidence="3">
    <location>
        <begin position="614"/>
        <end position="638"/>
    </location>
</feature>
<dbReference type="PANTHER" id="PTHR13029:SF18">
    <property type="entry name" value="MYELIN REGULATORY FACTOR HOMOLOG 1"/>
    <property type="match status" value="1"/>
</dbReference>
<dbReference type="InterPro" id="IPR030392">
    <property type="entry name" value="S74_ICA"/>
</dbReference>
<dbReference type="GO" id="GO:0005634">
    <property type="term" value="C:nucleus"/>
    <property type="evidence" value="ECO:0007669"/>
    <property type="project" value="TreeGrafter"/>
</dbReference>
<feature type="transmembrane region" description="Helical" evidence="4">
    <location>
        <begin position="786"/>
        <end position="810"/>
    </location>
</feature>
<proteinExistence type="predicted"/>
<evidence type="ECO:0000259" key="5">
    <source>
        <dbReference type="PROSITE" id="PS51517"/>
    </source>
</evidence>
<accession>A0A8S3WBG4</accession>
<feature type="compositionally biased region" description="Polar residues" evidence="3">
    <location>
        <begin position="849"/>
        <end position="861"/>
    </location>
</feature>
<dbReference type="InterPro" id="IPR024061">
    <property type="entry name" value="NDT80_DNA-bd_dom"/>
</dbReference>
<dbReference type="PANTHER" id="PTHR13029">
    <property type="match status" value="1"/>
</dbReference>
<feature type="region of interest" description="Disordered" evidence="3">
    <location>
        <begin position="839"/>
        <end position="898"/>
    </location>
</feature>
<gene>
    <name evidence="7" type="ORF">PAPOLLO_LOCUS4064</name>
</gene>
<evidence type="ECO:0000256" key="4">
    <source>
        <dbReference type="SAM" id="Phobius"/>
    </source>
</evidence>
<dbReference type="InterPro" id="IPR026932">
    <property type="entry name" value="MYRF_ICA"/>
</dbReference>
<dbReference type="PROSITE" id="PS51688">
    <property type="entry name" value="ICA"/>
    <property type="match status" value="1"/>
</dbReference>
<feature type="DNA-binding region" description="NDT80" evidence="2">
    <location>
        <begin position="185"/>
        <end position="443"/>
    </location>
</feature>
<feature type="region of interest" description="Disordered" evidence="3">
    <location>
        <begin position="41"/>
        <end position="81"/>
    </location>
</feature>
<keyword evidence="1 2" id="KW-0238">DNA-binding</keyword>
<dbReference type="GO" id="GO:0043565">
    <property type="term" value="F:sequence-specific DNA binding"/>
    <property type="evidence" value="ECO:0007669"/>
    <property type="project" value="TreeGrafter"/>
</dbReference>
<dbReference type="InterPro" id="IPR051577">
    <property type="entry name" value="MRF-like"/>
</dbReference>
<feature type="domain" description="NDT80" evidence="5">
    <location>
        <begin position="185"/>
        <end position="443"/>
    </location>
</feature>
<keyword evidence="8" id="KW-1185">Reference proteome</keyword>
<dbReference type="GO" id="GO:0005789">
    <property type="term" value="C:endoplasmic reticulum membrane"/>
    <property type="evidence" value="ECO:0007669"/>
    <property type="project" value="TreeGrafter"/>
</dbReference>
<evidence type="ECO:0000256" key="3">
    <source>
        <dbReference type="SAM" id="MobiDB-lite"/>
    </source>
</evidence>
<dbReference type="GO" id="GO:0045893">
    <property type="term" value="P:positive regulation of DNA-templated transcription"/>
    <property type="evidence" value="ECO:0007669"/>
    <property type="project" value="TreeGrafter"/>
</dbReference>
<dbReference type="AlphaFoldDB" id="A0A8S3WBG4"/>
<evidence type="ECO:0000313" key="8">
    <source>
        <dbReference type="Proteomes" id="UP000691718"/>
    </source>
</evidence>
<name>A0A8S3WBG4_PARAO</name>
<evidence type="ECO:0000256" key="1">
    <source>
        <dbReference type="ARBA" id="ARBA00023125"/>
    </source>
</evidence>
<dbReference type="Proteomes" id="UP000691718">
    <property type="component" value="Unassembled WGS sequence"/>
</dbReference>
<keyword evidence="4" id="KW-1133">Transmembrane helix</keyword>
<keyword evidence="4" id="KW-0812">Transmembrane</keyword>
<comment type="caution">
    <text evidence="7">The sequence shown here is derived from an EMBL/GenBank/DDBJ whole genome shotgun (WGS) entry which is preliminary data.</text>
</comment>
<dbReference type="Pfam" id="PF05224">
    <property type="entry name" value="NDT80_PhoG"/>
    <property type="match status" value="1"/>
</dbReference>
<dbReference type="GO" id="GO:0003700">
    <property type="term" value="F:DNA-binding transcription factor activity"/>
    <property type="evidence" value="ECO:0007669"/>
    <property type="project" value="UniProtKB-UniRule"/>
</dbReference>
<feature type="compositionally biased region" description="Polar residues" evidence="3">
    <location>
        <begin position="67"/>
        <end position="81"/>
    </location>
</feature>
<dbReference type="GO" id="GO:0016540">
    <property type="term" value="P:protein autoprocessing"/>
    <property type="evidence" value="ECO:0007669"/>
    <property type="project" value="InterPro"/>
</dbReference>
<evidence type="ECO:0000256" key="2">
    <source>
        <dbReference type="PROSITE-ProRule" id="PRU00850"/>
    </source>
</evidence>
<dbReference type="Pfam" id="PF13884">
    <property type="entry name" value="Peptidase_S74"/>
    <property type="match status" value="1"/>
</dbReference>
<feature type="compositionally biased region" description="Basic and acidic residues" evidence="3">
    <location>
        <begin position="1"/>
        <end position="18"/>
    </location>
</feature>
<feature type="domain" description="Peptidase S74" evidence="6">
    <location>
        <begin position="490"/>
        <end position="606"/>
    </location>
</feature>
<sequence>MEYTWHMEEPGNQEDSRVNRLQGRNQGPGLIDELEAFMAPVGEGCYPPQPLDARRIGGHQLPESPPDSGSENPYSPSETQVSHTIAVTQTALGADYMLVHEPISTHEILQQSGDYIYEELKSDNLDHEVLRTNLNDVVVLPQDPNIVELGIRTVRHDLGLDPITYQNRYNQIRVEMPELEQGMINPQLVALGHDTLTPVYTNLQEPSGKKRKHSQDIKCEPAALSPESVNHNVRPAPPSVDGSEAGDDVPLQCIRFAPFQQASWHLLYDCNLKPLPTPSYVVGADKGFNYSQIDEAFVCQKKNHFQVTCQIQVQGEAQYVKTTEGFQMIKNMCLHFYGVKAEDPTQEVRVEQSQSDRTKKPFHPVPVELRREGAKVTVGRLHFAETTNNNMRKKGRPNPDQRHFQLVVALRAHATRDDYMIAAHASDRIIVRASNPGQFESDCSENWWQRGVSDNSVHYNGRVGINTDRPDESCVINGNLKVMGHIVHPSDARAKHNIEELDTAQQLRNVQSIRVVKFNYDPSFAEHSGLLGHDPRRAAPHADTGVIAQEVRTVLPEAVKEAGDITLPNGDTIPKFLVVNKDRIFMENLGAVKELCKVTGHLESRIEQLERVSKRLHRRDSNRSSLSNDSRFSGLSTSSKSFYSDGNISIDQIRDIARNIRRHEYCHKLSHNSPKYTRKQCKNCHGNYAKYGKYYNYNKTCVRYHSSKSDKVESSDNYPTYVSTLESNPVQKLTDENYSTLSKQKDSCLWLRDEDSLPYGNNKLPFCCRRKDRFGDASSELISNKFLQIVITILIFIMAICLVVMTALYFREHQELISMKEIRMHEKFSNYPHYGKFNANGGPAHRATPSDQNQIQNSKPSQHAAAKKTAKEKGPLKTTQEYTTTTTDTSHSSTTISHASRNYVRNVLNMEPSPQPLRMERLISLSRVADVVGSGCTFTVNTDNELDAECQSCGLDTPQTYENQEPLERSSSEKDLNETFARPLEITLKELPSIPVILEKNNSDTLKKENESLRSQIQEEILAESNWLEPNKQNSTEVRMRREIRGKDMRGKREVRETNEALLRSSSEEMILTEQSDEVPLGQECESVSVGLSSKSVLNASLFTETVCGRGVHNYTYGVPLSHCLHHKHVDITFRTSKLKEIRLCDLHCKYDTLKNCQLNREIAKPVPSGDIWTSKMTLDCNMDRHMKIRASFTPLKDLCYLSSEQKIPFVEYNIHIYRDCRNN</sequence>
<evidence type="ECO:0000313" key="7">
    <source>
        <dbReference type="EMBL" id="CAG4949621.1"/>
    </source>
</evidence>